<dbReference type="Pfam" id="PF04280">
    <property type="entry name" value="Tim44"/>
    <property type="match status" value="1"/>
</dbReference>
<dbReference type="PANTHER" id="PTHR41542">
    <property type="entry name" value="BLL5807 PROTEIN"/>
    <property type="match status" value="1"/>
</dbReference>
<evidence type="ECO:0000313" key="6">
    <source>
        <dbReference type="Proteomes" id="UP000571084"/>
    </source>
</evidence>
<feature type="signal peptide" evidence="3">
    <location>
        <begin position="1"/>
        <end position="17"/>
    </location>
</feature>
<evidence type="ECO:0000259" key="4">
    <source>
        <dbReference type="SMART" id="SM00978"/>
    </source>
</evidence>
<name>A0A840RUC6_9BURK</name>
<proteinExistence type="predicted"/>
<dbReference type="InterPro" id="IPR007379">
    <property type="entry name" value="Tim44-like_dom"/>
</dbReference>
<dbReference type="EMBL" id="JACHHQ010000007">
    <property type="protein sequence ID" value="MBB5201435.1"/>
    <property type="molecule type" value="Genomic_DNA"/>
</dbReference>
<accession>A0A840RUC6</accession>
<keyword evidence="2" id="KW-0472">Membrane</keyword>
<feature type="compositionally biased region" description="Polar residues" evidence="1">
    <location>
        <begin position="42"/>
        <end position="51"/>
    </location>
</feature>
<feature type="domain" description="Tim44-like" evidence="4">
    <location>
        <begin position="196"/>
        <end position="325"/>
    </location>
</feature>
<dbReference type="Gene3D" id="3.10.450.240">
    <property type="match status" value="1"/>
</dbReference>
<evidence type="ECO:0000256" key="1">
    <source>
        <dbReference type="SAM" id="MobiDB-lite"/>
    </source>
</evidence>
<comment type="caution">
    <text evidence="5">The sequence shown here is derived from an EMBL/GenBank/DDBJ whole genome shotgun (WGS) entry which is preliminary data.</text>
</comment>
<dbReference type="SMART" id="SM00978">
    <property type="entry name" value="Tim44"/>
    <property type="match status" value="1"/>
</dbReference>
<dbReference type="RefSeq" id="WP_168053808.1">
    <property type="nucleotide sequence ID" value="NZ_JAAOZT010000003.1"/>
</dbReference>
<reference evidence="5 6" key="1">
    <citation type="submission" date="2020-08" db="EMBL/GenBank/DDBJ databases">
        <title>Genomic Encyclopedia of Type Strains, Phase IV (KMG-IV): sequencing the most valuable type-strain genomes for metagenomic binning, comparative biology and taxonomic classification.</title>
        <authorList>
            <person name="Goeker M."/>
        </authorList>
    </citation>
    <scope>NUCLEOTIDE SEQUENCE [LARGE SCALE GENOMIC DNA]</scope>
    <source>
        <strain evidence="5 6">DSM 23240</strain>
    </source>
</reference>
<dbReference type="PANTHER" id="PTHR41542:SF1">
    <property type="entry name" value="BLL5807 PROTEIN"/>
    <property type="match status" value="1"/>
</dbReference>
<feature type="transmembrane region" description="Helical" evidence="2">
    <location>
        <begin position="100"/>
        <end position="122"/>
    </location>
</feature>
<feature type="chain" id="PRO_5032787315" evidence="3">
    <location>
        <begin position="18"/>
        <end position="327"/>
    </location>
</feature>
<dbReference type="SUPFAM" id="SSF54427">
    <property type="entry name" value="NTF2-like"/>
    <property type="match status" value="1"/>
</dbReference>
<keyword evidence="2" id="KW-0812">Transmembrane</keyword>
<feature type="region of interest" description="Disordered" evidence="1">
    <location>
        <begin position="30"/>
        <end position="53"/>
    </location>
</feature>
<organism evidence="5 6">
    <name type="scientific">Glaciimonas immobilis</name>
    <dbReference type="NCBI Taxonomy" id="728004"/>
    <lineage>
        <taxon>Bacteria</taxon>
        <taxon>Pseudomonadati</taxon>
        <taxon>Pseudomonadota</taxon>
        <taxon>Betaproteobacteria</taxon>
        <taxon>Burkholderiales</taxon>
        <taxon>Oxalobacteraceae</taxon>
        <taxon>Glaciimonas</taxon>
    </lineage>
</organism>
<dbReference type="Proteomes" id="UP000571084">
    <property type="component" value="Unassembled WGS sequence"/>
</dbReference>
<protein>
    <submittedName>
        <fullName evidence="5">Putative lipid-binding transport protein (Tim44 family)</fullName>
    </submittedName>
</protein>
<evidence type="ECO:0000256" key="2">
    <source>
        <dbReference type="SAM" id="Phobius"/>
    </source>
</evidence>
<sequence length="327" mass="33962">MKKLFVALIVVAMTLSAGLSSVEAKRMGGGGSFGKKSQSMSRQQATPAQNQAAAKAAPPAAAAAAAGGAAKSSAWKGMLGGALLGLGLGALLSSMGLGGAMASMISTILMVALLGIAGMFIYRMFRKKMDSNNSMKPAFSGAEQSNNVHNANFTPEIASRVEPSQKTAFGGSSFDSAPAAGATTGIAFGGAKLPDAPGNNAIEVPADFDIAGFVRHAKINFLRLQAAWDKADIDDIRDFTTPEMFAELKMQLQERGTSVNKTDVVTIEAEFLGLETVGTDYMAGVKFSGMIKEDPTKLAEPFNEIWNLTKPINGNGGWTLAGIEQVA</sequence>
<keyword evidence="6" id="KW-1185">Reference proteome</keyword>
<dbReference type="InterPro" id="IPR032710">
    <property type="entry name" value="NTF2-like_dom_sf"/>
</dbReference>
<keyword evidence="3" id="KW-0732">Signal</keyword>
<evidence type="ECO:0000313" key="5">
    <source>
        <dbReference type="EMBL" id="MBB5201435.1"/>
    </source>
</evidence>
<gene>
    <name evidence="5" type="ORF">HNR39_003288</name>
</gene>
<keyword evidence="2" id="KW-1133">Transmembrane helix</keyword>
<evidence type="ECO:0000256" key="3">
    <source>
        <dbReference type="SAM" id="SignalP"/>
    </source>
</evidence>
<dbReference type="AlphaFoldDB" id="A0A840RUC6"/>